<keyword evidence="2" id="KW-1185">Reference proteome</keyword>
<dbReference type="AlphaFoldDB" id="A0A1Y1V2M0"/>
<dbReference type="OrthoDB" id="2114736at2759"/>
<dbReference type="Proteomes" id="UP000193719">
    <property type="component" value="Unassembled WGS sequence"/>
</dbReference>
<gene>
    <name evidence="1" type="ORF">BCR36DRAFT_333845</name>
</gene>
<evidence type="ECO:0000313" key="2">
    <source>
        <dbReference type="Proteomes" id="UP000193719"/>
    </source>
</evidence>
<dbReference type="EMBL" id="MCFH01000042">
    <property type="protein sequence ID" value="ORX45062.1"/>
    <property type="molecule type" value="Genomic_DNA"/>
</dbReference>
<reference evidence="1 2" key="2">
    <citation type="submission" date="2016-08" db="EMBL/GenBank/DDBJ databases">
        <title>Pervasive Adenine N6-methylation of Active Genes in Fungi.</title>
        <authorList>
            <consortium name="DOE Joint Genome Institute"/>
            <person name="Mondo S.J."/>
            <person name="Dannebaum R.O."/>
            <person name="Kuo R.C."/>
            <person name="Labutti K."/>
            <person name="Haridas S."/>
            <person name="Kuo A."/>
            <person name="Salamov A."/>
            <person name="Ahrendt S.R."/>
            <person name="Lipzen A."/>
            <person name="Sullivan W."/>
            <person name="Andreopoulos W.B."/>
            <person name="Clum A."/>
            <person name="Lindquist E."/>
            <person name="Daum C."/>
            <person name="Ramamoorthy G.K."/>
            <person name="Gryganskyi A."/>
            <person name="Culley D."/>
            <person name="Magnuson J.K."/>
            <person name="James T.Y."/>
            <person name="O'Malley M.A."/>
            <person name="Stajich J.E."/>
            <person name="Spatafora J.W."/>
            <person name="Visel A."/>
            <person name="Grigoriev I.V."/>
        </authorList>
    </citation>
    <scope>NUCLEOTIDE SEQUENCE [LARGE SCALE GENOMIC DNA]</scope>
    <source>
        <strain evidence="2">finn</strain>
    </source>
</reference>
<sequence length="436" mass="50584">MEKMEKISFEDSGKLLRILDSSENNPLAAWITVSGTVPKSKVTPIQAIDNIRQKYYTLLKEFPTLRLKIITKEGQHYFQYAEDSEIQFDNLVKMLKGKIPLEDELSEWYEIDKAPLWRVEIGETEQEKTKIRVRICHGIIDGRGAFDVLDIFYCLALNEPFTERLDSFRNQPAVFDFGKKCWYTEEITSQGFQDPEINSKAIYAELNPPITRPSHVIQPQWEVPYAPISTFCRKHGVTAQAIVMAIQNEALRVYHQGKYDDIPIALMCPVDNRKYPYATELFKRALFYYHVGSLYPMVDKIDDPLENILVCSKKFQEAYHTQEACISGYSAANLTDEQGQAMNNYSKFLDPCKTNYTFTSHLGLVGVGMDNLQFSNQIAVYDQFYFLNLYGFHNKETFYFSVNGPYNCPEKFFQNFKDISMKYYNFIVQDVSTENN</sequence>
<accession>A0A1Y1V2M0</accession>
<evidence type="ECO:0008006" key="3">
    <source>
        <dbReference type="Google" id="ProtNLM"/>
    </source>
</evidence>
<organism evidence="1 2">
    <name type="scientific">Piromyces finnis</name>
    <dbReference type="NCBI Taxonomy" id="1754191"/>
    <lineage>
        <taxon>Eukaryota</taxon>
        <taxon>Fungi</taxon>
        <taxon>Fungi incertae sedis</taxon>
        <taxon>Chytridiomycota</taxon>
        <taxon>Chytridiomycota incertae sedis</taxon>
        <taxon>Neocallimastigomycetes</taxon>
        <taxon>Neocallimastigales</taxon>
        <taxon>Neocallimastigaceae</taxon>
        <taxon>Piromyces</taxon>
    </lineage>
</organism>
<reference evidence="1 2" key="1">
    <citation type="submission" date="2016-08" db="EMBL/GenBank/DDBJ databases">
        <title>Genomes of anaerobic fungi encode conserved fungal cellulosomes for biomass hydrolysis.</title>
        <authorList>
            <consortium name="DOE Joint Genome Institute"/>
            <person name="Haitjema C.H."/>
            <person name="Gilmore S.P."/>
            <person name="Henske J.K."/>
            <person name="Solomon K.V."/>
            <person name="De Groot R."/>
            <person name="Kuo A."/>
            <person name="Mondo S.J."/>
            <person name="Salamov A.A."/>
            <person name="Labutti K."/>
            <person name="Zhao Z."/>
            <person name="Chiniquy J."/>
            <person name="Barry K."/>
            <person name="Brewer H.M."/>
            <person name="Purvine S.O."/>
            <person name="Wright A.T."/>
            <person name="Boxma B."/>
            <person name="Van Alen T."/>
            <person name="Hackstein J.H."/>
            <person name="Baker S.E."/>
            <person name="Grigoriev I.V."/>
            <person name="O'Malley M.A."/>
        </authorList>
    </citation>
    <scope>NUCLEOTIDE SEQUENCE [LARGE SCALE GENOMIC DNA]</scope>
    <source>
        <strain evidence="2">finn</strain>
    </source>
</reference>
<protein>
    <recommendedName>
        <fullName evidence="3">Condensation domain-containing protein</fullName>
    </recommendedName>
</protein>
<comment type="caution">
    <text evidence="1">The sequence shown here is derived from an EMBL/GenBank/DDBJ whole genome shotgun (WGS) entry which is preliminary data.</text>
</comment>
<name>A0A1Y1V2M0_9FUNG</name>
<proteinExistence type="predicted"/>
<evidence type="ECO:0000313" key="1">
    <source>
        <dbReference type="EMBL" id="ORX45062.1"/>
    </source>
</evidence>